<accession>A0A183DKJ6</accession>
<reference evidence="1" key="1">
    <citation type="submission" date="2016-06" db="UniProtKB">
        <authorList>
            <consortium name="WormBaseParasite"/>
        </authorList>
    </citation>
    <scope>IDENTIFICATION</scope>
</reference>
<dbReference type="SUPFAM" id="SSF48403">
    <property type="entry name" value="Ankyrin repeat"/>
    <property type="match status" value="1"/>
</dbReference>
<evidence type="ECO:0000313" key="1">
    <source>
        <dbReference type="WBParaSite" id="GPUH_0000924801-mRNA-1"/>
    </source>
</evidence>
<sequence length="82" mass="8918">LVMGRKGDVGDNLSDLQSSVITEDHMPLYVAVELGCWPAVAALLCLGADKNVLDQGGNGLYHMAAKRYHFTVIEILTKVVYI</sequence>
<organism evidence="1">
    <name type="scientific">Gongylonema pulchrum</name>
    <dbReference type="NCBI Taxonomy" id="637853"/>
    <lineage>
        <taxon>Eukaryota</taxon>
        <taxon>Metazoa</taxon>
        <taxon>Ecdysozoa</taxon>
        <taxon>Nematoda</taxon>
        <taxon>Chromadorea</taxon>
        <taxon>Rhabditida</taxon>
        <taxon>Spirurina</taxon>
        <taxon>Spiruromorpha</taxon>
        <taxon>Spiruroidea</taxon>
        <taxon>Gongylonematidae</taxon>
        <taxon>Gongylonema</taxon>
    </lineage>
</organism>
<dbReference type="Gene3D" id="1.25.40.20">
    <property type="entry name" value="Ankyrin repeat-containing domain"/>
    <property type="match status" value="1"/>
</dbReference>
<dbReference type="InterPro" id="IPR036770">
    <property type="entry name" value="Ankyrin_rpt-contain_sf"/>
</dbReference>
<dbReference type="WBParaSite" id="GPUH_0000924801-mRNA-1">
    <property type="protein sequence ID" value="GPUH_0000924801-mRNA-1"/>
    <property type="gene ID" value="GPUH_0000924801"/>
</dbReference>
<protein>
    <submittedName>
        <fullName evidence="1">ANK_REP_REGION domain-containing protein</fullName>
    </submittedName>
</protein>
<proteinExistence type="predicted"/>
<name>A0A183DKJ6_9BILA</name>
<dbReference type="AlphaFoldDB" id="A0A183DKJ6"/>